<accession>A0ABR1UUK8</accession>
<comment type="caution">
    <text evidence="1">The sequence shown here is derived from an EMBL/GenBank/DDBJ whole genome shotgun (WGS) entry which is preliminary data.</text>
</comment>
<organism evidence="1 2">
    <name type="scientific">Apiospora hydei</name>
    <dbReference type="NCBI Taxonomy" id="1337664"/>
    <lineage>
        <taxon>Eukaryota</taxon>
        <taxon>Fungi</taxon>
        <taxon>Dikarya</taxon>
        <taxon>Ascomycota</taxon>
        <taxon>Pezizomycotina</taxon>
        <taxon>Sordariomycetes</taxon>
        <taxon>Xylariomycetidae</taxon>
        <taxon>Amphisphaeriales</taxon>
        <taxon>Apiosporaceae</taxon>
        <taxon>Apiospora</taxon>
    </lineage>
</organism>
<proteinExistence type="predicted"/>
<sequence>MPHHQQSGYSQDAVFATLVPFYERLSHIKPSHVPCIATAIVSMVDMSDDTMANHSITGWYGEPDPRNWRNQ</sequence>
<gene>
    <name evidence="1" type="ORF">PG997_014674</name>
</gene>
<evidence type="ECO:0000313" key="1">
    <source>
        <dbReference type="EMBL" id="KAK8062577.1"/>
    </source>
</evidence>
<dbReference type="Proteomes" id="UP001433268">
    <property type="component" value="Unassembled WGS sequence"/>
</dbReference>
<dbReference type="EMBL" id="JAQQWN010000010">
    <property type="protein sequence ID" value="KAK8062577.1"/>
    <property type="molecule type" value="Genomic_DNA"/>
</dbReference>
<protein>
    <submittedName>
        <fullName evidence="1">Uncharacterized protein</fullName>
    </submittedName>
</protein>
<evidence type="ECO:0000313" key="2">
    <source>
        <dbReference type="Proteomes" id="UP001433268"/>
    </source>
</evidence>
<keyword evidence="2" id="KW-1185">Reference proteome</keyword>
<name>A0ABR1UUK8_9PEZI</name>
<dbReference type="GeneID" id="92052048"/>
<reference evidence="1 2" key="1">
    <citation type="submission" date="2023-01" db="EMBL/GenBank/DDBJ databases">
        <title>Analysis of 21 Apiospora genomes using comparative genomics revels a genus with tremendous synthesis potential of carbohydrate active enzymes and secondary metabolites.</title>
        <authorList>
            <person name="Sorensen T."/>
        </authorList>
    </citation>
    <scope>NUCLEOTIDE SEQUENCE [LARGE SCALE GENOMIC DNA]</scope>
    <source>
        <strain evidence="1 2">CBS 114990</strain>
    </source>
</reference>
<dbReference type="RefSeq" id="XP_066661176.1">
    <property type="nucleotide sequence ID" value="XM_066818988.1"/>
</dbReference>